<dbReference type="SMART" id="SM00388">
    <property type="entry name" value="HisKA"/>
    <property type="match status" value="1"/>
</dbReference>
<dbReference type="PANTHER" id="PTHR45528">
    <property type="entry name" value="SENSOR HISTIDINE KINASE CPXA"/>
    <property type="match status" value="1"/>
</dbReference>
<evidence type="ECO:0000256" key="8">
    <source>
        <dbReference type="ARBA" id="ARBA00022741"/>
    </source>
</evidence>
<keyword evidence="9 16" id="KW-0418">Kinase</keyword>
<evidence type="ECO:0000256" key="9">
    <source>
        <dbReference type="ARBA" id="ARBA00022777"/>
    </source>
</evidence>
<feature type="domain" description="Histidine kinase" evidence="15">
    <location>
        <begin position="233"/>
        <end position="409"/>
    </location>
</feature>
<dbReference type="Pfam" id="PF00512">
    <property type="entry name" value="HisKA"/>
    <property type="match status" value="1"/>
</dbReference>
<feature type="transmembrane region" description="Helical" evidence="14">
    <location>
        <begin position="150"/>
        <end position="173"/>
    </location>
</feature>
<organism evidence="16">
    <name type="scientific">Vibrio lentus</name>
    <dbReference type="NCBI Taxonomy" id="136468"/>
    <lineage>
        <taxon>Bacteria</taxon>
        <taxon>Pseudomonadati</taxon>
        <taxon>Pseudomonadota</taxon>
        <taxon>Gammaproteobacteria</taxon>
        <taxon>Vibrionales</taxon>
        <taxon>Vibrionaceae</taxon>
        <taxon>Vibrio</taxon>
    </lineage>
</organism>
<comment type="caution">
    <text evidence="16">The sequence shown here is derived from an EMBL/GenBank/DDBJ whole genome shotgun (WGS) entry which is preliminary data.</text>
</comment>
<name>A0AB36XFI3_9VIBR</name>
<keyword evidence="6" id="KW-0808">Transferase</keyword>
<reference evidence="16" key="2">
    <citation type="submission" date="2016-07" db="EMBL/GenBank/DDBJ databases">
        <authorList>
            <person name="Kauffman K."/>
            <person name="Arevalo P."/>
            <person name="Polz M.F."/>
        </authorList>
    </citation>
    <scope>NUCLEOTIDE SEQUENCE</scope>
    <source>
        <strain evidence="16">10N.261.52.F7</strain>
    </source>
</reference>
<keyword evidence="4" id="KW-1003">Cell membrane</keyword>
<keyword evidence="8" id="KW-0547">Nucleotide-binding</keyword>
<evidence type="ECO:0000256" key="11">
    <source>
        <dbReference type="ARBA" id="ARBA00022989"/>
    </source>
</evidence>
<evidence type="ECO:0000256" key="6">
    <source>
        <dbReference type="ARBA" id="ARBA00022679"/>
    </source>
</evidence>
<evidence type="ECO:0000256" key="5">
    <source>
        <dbReference type="ARBA" id="ARBA00022553"/>
    </source>
</evidence>
<evidence type="ECO:0000313" key="16">
    <source>
        <dbReference type="EMBL" id="PMK39446.1"/>
    </source>
</evidence>
<dbReference type="EMBL" id="MCXM01000078">
    <property type="protein sequence ID" value="PMK39446.1"/>
    <property type="molecule type" value="Genomic_DNA"/>
</dbReference>
<dbReference type="CDD" id="cd00082">
    <property type="entry name" value="HisKA"/>
    <property type="match status" value="1"/>
</dbReference>
<evidence type="ECO:0000256" key="4">
    <source>
        <dbReference type="ARBA" id="ARBA00022475"/>
    </source>
</evidence>
<proteinExistence type="predicted"/>
<dbReference type="PANTHER" id="PTHR45528:SF1">
    <property type="entry name" value="SENSOR HISTIDINE KINASE CPXA"/>
    <property type="match status" value="1"/>
</dbReference>
<dbReference type="InterPro" id="IPR036097">
    <property type="entry name" value="HisK_dim/P_sf"/>
</dbReference>
<dbReference type="GO" id="GO:0005524">
    <property type="term" value="F:ATP binding"/>
    <property type="evidence" value="ECO:0007669"/>
    <property type="project" value="UniProtKB-KW"/>
</dbReference>
<dbReference type="EC" id="2.7.13.3" evidence="3"/>
<evidence type="ECO:0000256" key="7">
    <source>
        <dbReference type="ARBA" id="ARBA00022692"/>
    </source>
</evidence>
<gene>
    <name evidence="16" type="ORF">BCT99_07625</name>
</gene>
<evidence type="ECO:0000256" key="10">
    <source>
        <dbReference type="ARBA" id="ARBA00022840"/>
    </source>
</evidence>
<dbReference type="InterPro" id="IPR036890">
    <property type="entry name" value="HATPase_C_sf"/>
</dbReference>
<evidence type="ECO:0000256" key="3">
    <source>
        <dbReference type="ARBA" id="ARBA00012438"/>
    </source>
</evidence>
<reference evidence="16" key="3">
    <citation type="journal article" date="2018" name="Nature">
        <title>A major lineage of non-tailed dsDNA viruses as unrecognized killers of marine bacteria.</title>
        <authorList>
            <person name="Kauffman K.M."/>
            <person name="Hussain F.A."/>
            <person name="Yang J."/>
            <person name="Arevalo P."/>
            <person name="Brown J.M."/>
            <person name="Chang W.K."/>
            <person name="VanInsberghe D."/>
            <person name="Elsherbini J."/>
            <person name="Sharma R.S."/>
            <person name="Cutler M.B."/>
            <person name="Kelly L."/>
            <person name="Polz M.F."/>
        </authorList>
    </citation>
    <scope>NUCLEOTIDE SEQUENCE</scope>
    <source>
        <strain evidence="16">10N.261.52.F7</strain>
    </source>
</reference>
<keyword evidence="10" id="KW-0067">ATP-binding</keyword>
<dbReference type="Gene3D" id="1.10.287.130">
    <property type="match status" value="1"/>
</dbReference>
<comment type="catalytic activity">
    <reaction evidence="1">
        <text>ATP + protein L-histidine = ADP + protein N-phospho-L-histidine.</text>
        <dbReference type="EC" id="2.7.13.3"/>
    </reaction>
</comment>
<dbReference type="RefSeq" id="WP_102280236.1">
    <property type="nucleotide sequence ID" value="NZ_JAJGZN020000001.1"/>
</dbReference>
<keyword evidence="12" id="KW-0902">Two-component regulatory system</keyword>
<dbReference type="SUPFAM" id="SSF47384">
    <property type="entry name" value="Homodimeric domain of signal transducing histidine kinase"/>
    <property type="match status" value="1"/>
</dbReference>
<accession>A0AB36XFI3</accession>
<keyword evidence="5" id="KW-0597">Phosphoprotein</keyword>
<dbReference type="PROSITE" id="PS50109">
    <property type="entry name" value="HIS_KIN"/>
    <property type="match status" value="1"/>
</dbReference>
<dbReference type="InterPro" id="IPR003661">
    <property type="entry name" value="HisK_dim/P_dom"/>
</dbReference>
<evidence type="ECO:0000256" key="13">
    <source>
        <dbReference type="ARBA" id="ARBA00023136"/>
    </source>
</evidence>
<reference key="1">
    <citation type="submission" date="2016-07" db="EMBL/GenBank/DDBJ databases">
        <title>Nontailed viruses are major unrecognized killers of bacteria in the ocean.</title>
        <authorList>
            <person name="Kauffman K."/>
            <person name="Hussain F."/>
            <person name="Yang J."/>
            <person name="Arevalo P."/>
            <person name="Brown J."/>
            <person name="Cutler M."/>
            <person name="Kelly L."/>
            <person name="Polz M.F."/>
        </authorList>
    </citation>
    <scope>NUCLEOTIDE SEQUENCE [LARGE SCALE GENOMIC DNA]</scope>
    <source>
        <strain>10N.261.52.F7</strain>
    </source>
</reference>
<evidence type="ECO:0000256" key="12">
    <source>
        <dbReference type="ARBA" id="ARBA00023012"/>
    </source>
</evidence>
<evidence type="ECO:0000256" key="2">
    <source>
        <dbReference type="ARBA" id="ARBA00004651"/>
    </source>
</evidence>
<dbReference type="GO" id="GO:0000155">
    <property type="term" value="F:phosphorelay sensor kinase activity"/>
    <property type="evidence" value="ECO:0007669"/>
    <property type="project" value="InterPro"/>
</dbReference>
<evidence type="ECO:0000256" key="1">
    <source>
        <dbReference type="ARBA" id="ARBA00000085"/>
    </source>
</evidence>
<evidence type="ECO:0000256" key="14">
    <source>
        <dbReference type="SAM" id="Phobius"/>
    </source>
</evidence>
<keyword evidence="7 14" id="KW-0812">Transmembrane</keyword>
<dbReference type="AlphaFoldDB" id="A0AB36XFI3"/>
<dbReference type="SUPFAM" id="SSF55874">
    <property type="entry name" value="ATPase domain of HSP90 chaperone/DNA topoisomerase II/histidine kinase"/>
    <property type="match status" value="1"/>
</dbReference>
<protein>
    <recommendedName>
        <fullName evidence="3">histidine kinase</fullName>
        <ecNumber evidence="3">2.7.13.3</ecNumber>
    </recommendedName>
</protein>
<dbReference type="GO" id="GO:0005886">
    <property type="term" value="C:plasma membrane"/>
    <property type="evidence" value="ECO:0007669"/>
    <property type="project" value="UniProtKB-SubCell"/>
</dbReference>
<keyword evidence="11 14" id="KW-1133">Transmembrane helix</keyword>
<sequence length="427" mass="49952">MDKVTDSKPKGLANESTYPSIYKKIRRSFGIMTLVMFSMFWTAIYLAENQMEVISLHHWLDTEASRYTFEYERYGEDSLLPNTNEFSTYWSEYELPQWLSYYKTPGFYEYLLGTEDKHFIVLKHPSGKGMMYIVFRDDADDYLDDYEWSLHYYTMLLGGFISLAMVFYSIYVVRSLSRPLNQIEQKISLMQPDQPSFEVNTAYAETRHIEQTLLDSKNDISGYFQREEEFSRFASHELRTPIMVIQGSAELLAKVENQPPIAMKAIHRVQEASEQMRVLTEMFLLLGKEGVDAHRFSEHDLETMVRQQLKELAVLFAKQDSSYRLDVTKSAIVHAPESFIAVVMNNLIKNAFSYSIGDIEIQLTEKELVIVNRHDGNETYNAGYGCGLIIVQRICERMNWHFETRDDGERFHTYLSFSDGNKRFNFL</sequence>
<feature type="transmembrane region" description="Helical" evidence="14">
    <location>
        <begin position="29"/>
        <end position="47"/>
    </location>
</feature>
<comment type="subcellular location">
    <subcellularLocation>
        <location evidence="2">Cell membrane</location>
        <topology evidence="2">Multi-pass membrane protein</topology>
    </subcellularLocation>
</comment>
<dbReference type="InterPro" id="IPR050398">
    <property type="entry name" value="HssS/ArlS-like"/>
</dbReference>
<dbReference type="InterPro" id="IPR005467">
    <property type="entry name" value="His_kinase_dom"/>
</dbReference>
<evidence type="ECO:0000259" key="15">
    <source>
        <dbReference type="PROSITE" id="PS50109"/>
    </source>
</evidence>
<keyword evidence="13 14" id="KW-0472">Membrane</keyword>
<dbReference type="Gene3D" id="3.30.565.10">
    <property type="entry name" value="Histidine kinase-like ATPase, C-terminal domain"/>
    <property type="match status" value="1"/>
</dbReference>